<dbReference type="Proteomes" id="UP000219327">
    <property type="component" value="Unassembled WGS sequence"/>
</dbReference>
<dbReference type="InterPro" id="IPR013216">
    <property type="entry name" value="Methyltransf_11"/>
</dbReference>
<dbReference type="SUPFAM" id="SSF53335">
    <property type="entry name" value="S-adenosyl-L-methionine-dependent methyltransferases"/>
    <property type="match status" value="1"/>
</dbReference>
<feature type="domain" description="Methyltransferase type 11" evidence="1">
    <location>
        <begin position="20"/>
        <end position="59"/>
    </location>
</feature>
<name>A0A2A5WSF5_9GAMM</name>
<dbReference type="AlphaFoldDB" id="A0A2A5WSF5"/>
<evidence type="ECO:0000259" key="1">
    <source>
        <dbReference type="Pfam" id="PF08241"/>
    </source>
</evidence>
<proteinExistence type="predicted"/>
<dbReference type="Gene3D" id="3.40.50.150">
    <property type="entry name" value="Vaccinia Virus protein VP39"/>
    <property type="match status" value="1"/>
</dbReference>
<comment type="caution">
    <text evidence="2">The sequence shown here is derived from an EMBL/GenBank/DDBJ whole genome shotgun (WGS) entry which is preliminary data.</text>
</comment>
<gene>
    <name evidence="2" type="ORF">CNE99_05680</name>
</gene>
<dbReference type="GO" id="GO:0008757">
    <property type="term" value="F:S-adenosylmethionine-dependent methyltransferase activity"/>
    <property type="evidence" value="ECO:0007669"/>
    <property type="project" value="InterPro"/>
</dbReference>
<accession>A0A2A5WSF5</accession>
<protein>
    <recommendedName>
        <fullName evidence="1">Methyltransferase type 11 domain-containing protein</fullName>
    </recommendedName>
</protein>
<dbReference type="InterPro" id="IPR029063">
    <property type="entry name" value="SAM-dependent_MTases_sf"/>
</dbReference>
<reference evidence="2 3" key="1">
    <citation type="submission" date="2017-08" db="EMBL/GenBank/DDBJ databases">
        <title>Fine stratification of microbial communities through a metagenomic profile of the photic zone.</title>
        <authorList>
            <person name="Haro-Moreno J.M."/>
            <person name="Lopez-Perez M."/>
            <person name="De La Torre J."/>
            <person name="Picazo A."/>
            <person name="Camacho A."/>
            <person name="Rodriguez-Valera F."/>
        </authorList>
    </citation>
    <scope>NUCLEOTIDE SEQUENCE [LARGE SCALE GENOMIC DNA]</scope>
    <source>
        <strain evidence="2">MED-G24</strain>
    </source>
</reference>
<dbReference type="EMBL" id="NTKD01000025">
    <property type="protein sequence ID" value="PDH39402.1"/>
    <property type="molecule type" value="Genomic_DNA"/>
</dbReference>
<organism evidence="2 3">
    <name type="scientific">OM182 bacterium MED-G24</name>
    <dbReference type="NCBI Taxonomy" id="1986255"/>
    <lineage>
        <taxon>Bacteria</taxon>
        <taxon>Pseudomonadati</taxon>
        <taxon>Pseudomonadota</taxon>
        <taxon>Gammaproteobacteria</taxon>
        <taxon>OMG group</taxon>
        <taxon>OM182 clade</taxon>
    </lineage>
</organism>
<evidence type="ECO:0000313" key="2">
    <source>
        <dbReference type="EMBL" id="PDH39402.1"/>
    </source>
</evidence>
<dbReference type="Pfam" id="PF08241">
    <property type="entry name" value="Methyltransf_11"/>
    <property type="match status" value="1"/>
</dbReference>
<sequence>MASPKASARLALAGAKSSISNAFDFIVDGHCLEHIALNDDRQRVLEKVRSMLKPQGFYFVCKTVRDPGRDYGDDHISEYGLVCARIEHPDRFEDALMIEDHWYLPNQRHRSPEGLRDELTRSGFRALNQQGGDLLLQLDQSTG</sequence>
<evidence type="ECO:0000313" key="3">
    <source>
        <dbReference type="Proteomes" id="UP000219327"/>
    </source>
</evidence>